<evidence type="ECO:0008006" key="3">
    <source>
        <dbReference type="Google" id="ProtNLM"/>
    </source>
</evidence>
<dbReference type="RefSeq" id="WP_008608650.1">
    <property type="nucleotide sequence ID" value="NZ_ALAB01000025.1"/>
</dbReference>
<proteinExistence type="predicted"/>
<dbReference type="InterPro" id="IPR021710">
    <property type="entry name" value="DUF3293"/>
</dbReference>
<evidence type="ECO:0000313" key="1">
    <source>
        <dbReference type="EMBL" id="EJI85296.1"/>
    </source>
</evidence>
<gene>
    <name evidence="1" type="ORF">AEST_18750</name>
</gene>
<dbReference type="Proteomes" id="UP000012043">
    <property type="component" value="Unassembled WGS sequence"/>
</dbReference>
<organism evidence="1 2">
    <name type="scientific">Alishewanella aestuarii B11</name>
    <dbReference type="NCBI Taxonomy" id="1197174"/>
    <lineage>
        <taxon>Bacteria</taxon>
        <taxon>Pseudomonadati</taxon>
        <taxon>Pseudomonadota</taxon>
        <taxon>Gammaproteobacteria</taxon>
        <taxon>Alteromonadales</taxon>
        <taxon>Alteromonadaceae</taxon>
        <taxon>Alishewanella</taxon>
    </lineage>
</organism>
<reference evidence="1 2" key="1">
    <citation type="journal article" date="2012" name="J. Bacteriol.">
        <title>Genome Sequence of Pectin-Degrading Alishewanella aestuarii Strain B11T, Isolated from Tidal Flat Sediment.</title>
        <authorList>
            <person name="Jung J."/>
            <person name="Choi S."/>
            <person name="Chun J."/>
            <person name="Park W."/>
        </authorList>
    </citation>
    <scope>NUCLEOTIDE SEQUENCE [LARGE SCALE GENOMIC DNA]</scope>
    <source>
        <strain evidence="1 2">B11</strain>
    </source>
</reference>
<dbReference type="Pfam" id="PF11697">
    <property type="entry name" value="DUF3293"/>
    <property type="match status" value="1"/>
</dbReference>
<accession>J1QID4</accession>
<comment type="caution">
    <text evidence="1">The sequence shown here is derived from an EMBL/GenBank/DDBJ whole genome shotgun (WGS) entry which is preliminary data.</text>
</comment>
<dbReference type="AlphaFoldDB" id="J1QID4"/>
<keyword evidence="2" id="KW-1185">Reference proteome</keyword>
<evidence type="ECO:0000313" key="2">
    <source>
        <dbReference type="Proteomes" id="UP000012043"/>
    </source>
</evidence>
<sequence length="132" mass="14852">MNLWQSYKETIFLCHQGLAPGVSFAIISGQNPAGQITHTLFNQLLDKKLQQRLQQLGCPYRSVIGAAPDYSFQEKSWLVFCDKALGIALAEEFTQNAIYWVERNELYLVPVLLAGQEEYLGSFASRLVLLPA</sequence>
<dbReference type="EMBL" id="ALAB01000025">
    <property type="protein sequence ID" value="EJI85296.1"/>
    <property type="molecule type" value="Genomic_DNA"/>
</dbReference>
<name>J1QID4_9ALTE</name>
<dbReference type="PATRIC" id="fig|1197174.4.peg.1834"/>
<protein>
    <recommendedName>
        <fullName evidence="3">DUF3293 domain-containing protein</fullName>
    </recommendedName>
</protein>